<keyword evidence="3" id="KW-1185">Reference proteome</keyword>
<protein>
    <submittedName>
        <fullName evidence="2">Uncharacterized protein</fullName>
    </submittedName>
</protein>
<evidence type="ECO:0000256" key="1">
    <source>
        <dbReference type="SAM" id="MobiDB-lite"/>
    </source>
</evidence>
<accession>A0A6J5EII6</accession>
<feature type="region of interest" description="Disordered" evidence="1">
    <location>
        <begin position="35"/>
        <end position="54"/>
    </location>
</feature>
<feature type="compositionally biased region" description="Basic and acidic residues" evidence="1">
    <location>
        <begin position="37"/>
        <end position="51"/>
    </location>
</feature>
<evidence type="ECO:0000313" key="3">
    <source>
        <dbReference type="Proteomes" id="UP000494329"/>
    </source>
</evidence>
<proteinExistence type="predicted"/>
<dbReference type="EMBL" id="CADIKF010000040">
    <property type="protein sequence ID" value="CAB3765086.1"/>
    <property type="molecule type" value="Genomic_DNA"/>
</dbReference>
<gene>
    <name evidence="2" type="ORF">LMG29739_04509</name>
</gene>
<reference evidence="2 3" key="1">
    <citation type="submission" date="2020-04" db="EMBL/GenBank/DDBJ databases">
        <authorList>
            <person name="De Canck E."/>
        </authorList>
    </citation>
    <scope>NUCLEOTIDE SEQUENCE [LARGE SCALE GENOMIC DNA]</scope>
    <source>
        <strain evidence="2 3">LMG 29739</strain>
    </source>
</reference>
<dbReference type="AlphaFoldDB" id="A0A6J5EII6"/>
<sequence>MSRRPGYQGGANRLSANQYVSQEWIMNDDQVNAEELAESKRRREAMQRASDDGMPVAAEIEERDAAEIPYRKPKRWIRHARKWLGAGSGSMRS</sequence>
<evidence type="ECO:0000313" key="2">
    <source>
        <dbReference type="EMBL" id="CAB3765086.1"/>
    </source>
</evidence>
<dbReference type="Proteomes" id="UP000494329">
    <property type="component" value="Unassembled WGS sequence"/>
</dbReference>
<name>A0A6J5EII6_9BURK</name>
<organism evidence="2 3">
    <name type="scientific">Paraburkholderia solisilvae</name>
    <dbReference type="NCBI Taxonomy" id="624376"/>
    <lineage>
        <taxon>Bacteria</taxon>
        <taxon>Pseudomonadati</taxon>
        <taxon>Pseudomonadota</taxon>
        <taxon>Betaproteobacteria</taxon>
        <taxon>Burkholderiales</taxon>
        <taxon>Burkholderiaceae</taxon>
        <taxon>Paraburkholderia</taxon>
    </lineage>
</organism>